<sequence length="413" mass="44993">MRLSSELIITLLPILALTPSSAAHRAKRGCKASQSSTNDMGANNLFAEVPVSSAYTDVAGLAVVQTSDVPSLTDKVIGPTDSPVSTTNDDRPASTVPGLSDNAMTSDGATETTSAVSLTDVASPSITVTCSETTNGSSNTGNTSGKAGVGWPVQEVDAAPVAQFFASGSTVSWWFNWNKIWNQGVMTSDGVSVDGEFLPMIFGPTYLNNQDTFQEGFTELMGYNEPDLKSTTGVSVYLEPAQAAETWKTQIIKIRQQYPDIKVHSPVMASNKTWLLEFFKSICPDDSASDGWGECQYKPDYVSAHMYTTDIEYFKGTLAGFQKDFGLPLVLSEFACYKFGEEPHPSLEEVSIFMQSTMEWLDQQDWVVKYAWFGNARNSEYLFGVYETNRLMDTSGVLTDLGKQYMNGGRPIS</sequence>
<evidence type="ECO:0000313" key="4">
    <source>
        <dbReference type="EMBL" id="OCF59495.1"/>
    </source>
</evidence>
<dbReference type="Gene3D" id="3.20.20.80">
    <property type="entry name" value="Glycosidases"/>
    <property type="match status" value="1"/>
</dbReference>
<accession>A0A1B9IVF0</accession>
<gene>
    <name evidence="4" type="ORF">L486_02162</name>
</gene>
<feature type="signal peptide" evidence="2">
    <location>
        <begin position="1"/>
        <end position="22"/>
    </location>
</feature>
<feature type="chain" id="PRO_5008628927" description="Asl1-like glycosyl hydrolase catalytic domain-containing protein" evidence="2">
    <location>
        <begin position="23"/>
        <end position="413"/>
    </location>
</feature>
<dbReference type="InterPro" id="IPR053183">
    <property type="entry name" value="ASL1"/>
</dbReference>
<dbReference type="AlphaFoldDB" id="A0A1B9IVF0"/>
<dbReference type="Proteomes" id="UP000092583">
    <property type="component" value="Unassembled WGS sequence"/>
</dbReference>
<feature type="domain" description="Asl1-like glycosyl hydrolase catalytic" evidence="3">
    <location>
        <begin position="152"/>
        <end position="405"/>
    </location>
</feature>
<dbReference type="InterPro" id="IPR024655">
    <property type="entry name" value="Asl1_glyco_hydro_catalytic"/>
</dbReference>
<dbReference type="PANTHER" id="PTHR34154">
    <property type="entry name" value="ALKALI-SENSITIVE LINKAGE PROTEIN 1"/>
    <property type="match status" value="1"/>
</dbReference>
<feature type="compositionally biased region" description="Polar residues" evidence="1">
    <location>
        <begin position="102"/>
        <end position="115"/>
    </location>
</feature>
<dbReference type="STRING" id="1331196.A0A1B9IVF0"/>
<reference evidence="4 5" key="1">
    <citation type="submission" date="2013-07" db="EMBL/GenBank/DDBJ databases">
        <title>The Genome Sequence of Kwoniella mangroviensis CBS10435.</title>
        <authorList>
            <consortium name="The Broad Institute Genome Sequencing Platform"/>
            <person name="Cuomo C."/>
            <person name="Litvintseva A."/>
            <person name="Chen Y."/>
            <person name="Heitman J."/>
            <person name="Sun S."/>
            <person name="Springer D."/>
            <person name="Dromer F."/>
            <person name="Young S.K."/>
            <person name="Zeng Q."/>
            <person name="Gargeya S."/>
            <person name="Fitzgerald M."/>
            <person name="Abouelleil A."/>
            <person name="Alvarado L."/>
            <person name="Berlin A.M."/>
            <person name="Chapman S.B."/>
            <person name="Dewar J."/>
            <person name="Goldberg J."/>
            <person name="Griggs A."/>
            <person name="Gujja S."/>
            <person name="Hansen M."/>
            <person name="Howarth C."/>
            <person name="Imamovic A."/>
            <person name="Larimer J."/>
            <person name="McCowan C."/>
            <person name="Murphy C."/>
            <person name="Pearson M."/>
            <person name="Priest M."/>
            <person name="Roberts A."/>
            <person name="Saif S."/>
            <person name="Shea T."/>
            <person name="Sykes S."/>
            <person name="Wortman J."/>
            <person name="Nusbaum C."/>
            <person name="Birren B."/>
        </authorList>
    </citation>
    <scope>NUCLEOTIDE SEQUENCE [LARGE SCALE GENOMIC DNA]</scope>
    <source>
        <strain evidence="4 5">CBS 10435</strain>
    </source>
</reference>
<keyword evidence="5" id="KW-1185">Reference proteome</keyword>
<name>A0A1B9IVF0_9TREE</name>
<proteinExistence type="predicted"/>
<dbReference type="SUPFAM" id="SSF51445">
    <property type="entry name" value="(Trans)glycosidases"/>
    <property type="match status" value="1"/>
</dbReference>
<organism evidence="4 5">
    <name type="scientific">Kwoniella mangroviensis CBS 10435</name>
    <dbReference type="NCBI Taxonomy" id="1331196"/>
    <lineage>
        <taxon>Eukaryota</taxon>
        <taxon>Fungi</taxon>
        <taxon>Dikarya</taxon>
        <taxon>Basidiomycota</taxon>
        <taxon>Agaricomycotina</taxon>
        <taxon>Tremellomycetes</taxon>
        <taxon>Tremellales</taxon>
        <taxon>Cryptococcaceae</taxon>
        <taxon>Kwoniella</taxon>
    </lineage>
</organism>
<dbReference type="GO" id="GO:0009277">
    <property type="term" value="C:fungal-type cell wall"/>
    <property type="evidence" value="ECO:0007669"/>
    <property type="project" value="TreeGrafter"/>
</dbReference>
<evidence type="ECO:0000256" key="1">
    <source>
        <dbReference type="SAM" id="MobiDB-lite"/>
    </source>
</evidence>
<keyword evidence="2" id="KW-0732">Signal</keyword>
<protein>
    <recommendedName>
        <fullName evidence="3">Asl1-like glycosyl hydrolase catalytic domain-containing protein</fullName>
    </recommendedName>
</protein>
<evidence type="ECO:0000313" key="5">
    <source>
        <dbReference type="Proteomes" id="UP000092583"/>
    </source>
</evidence>
<dbReference type="EMBL" id="KI669460">
    <property type="protein sequence ID" value="OCF59495.1"/>
    <property type="molecule type" value="Genomic_DNA"/>
</dbReference>
<reference evidence="5" key="2">
    <citation type="submission" date="2013-12" db="EMBL/GenBank/DDBJ databases">
        <title>Evolution of pathogenesis and genome organization in the Tremellales.</title>
        <authorList>
            <person name="Cuomo C."/>
            <person name="Litvintseva A."/>
            <person name="Heitman J."/>
            <person name="Chen Y."/>
            <person name="Sun S."/>
            <person name="Springer D."/>
            <person name="Dromer F."/>
            <person name="Young S."/>
            <person name="Zeng Q."/>
            <person name="Chapman S."/>
            <person name="Gujja S."/>
            <person name="Saif S."/>
            <person name="Birren B."/>
        </authorList>
    </citation>
    <scope>NUCLEOTIDE SEQUENCE [LARGE SCALE GENOMIC DNA]</scope>
    <source>
        <strain evidence="5">CBS 10435</strain>
    </source>
</reference>
<feature type="region of interest" description="Disordered" evidence="1">
    <location>
        <begin position="74"/>
        <end position="115"/>
    </location>
</feature>
<dbReference type="PANTHER" id="PTHR34154:SF3">
    <property type="entry name" value="ALKALI-SENSITIVE LINKAGE PROTEIN 1"/>
    <property type="match status" value="1"/>
</dbReference>
<dbReference type="Pfam" id="PF11790">
    <property type="entry name" value="Glyco_hydro_cc"/>
    <property type="match status" value="1"/>
</dbReference>
<dbReference type="InterPro" id="IPR017853">
    <property type="entry name" value="GH"/>
</dbReference>
<dbReference type="OrthoDB" id="5959761at2759"/>
<dbReference type="GO" id="GO:0071966">
    <property type="term" value="P:fungal-type cell wall polysaccharide metabolic process"/>
    <property type="evidence" value="ECO:0007669"/>
    <property type="project" value="TreeGrafter"/>
</dbReference>
<evidence type="ECO:0000256" key="2">
    <source>
        <dbReference type="SAM" id="SignalP"/>
    </source>
</evidence>
<evidence type="ECO:0000259" key="3">
    <source>
        <dbReference type="Pfam" id="PF11790"/>
    </source>
</evidence>